<dbReference type="SUPFAM" id="SSF53098">
    <property type="entry name" value="Ribonuclease H-like"/>
    <property type="match status" value="1"/>
</dbReference>
<dbReference type="InterPro" id="IPR012337">
    <property type="entry name" value="RNaseH-like_sf"/>
</dbReference>
<dbReference type="PANTHER" id="PTHR46481:SF7">
    <property type="entry name" value="ZINC FINGER BED DOMAIN-CONTAINING PROTEIN RICESLEEPER 2-LIKE"/>
    <property type="match status" value="1"/>
</dbReference>
<protein>
    <submittedName>
        <fullName evidence="1">Uncharacterized protein</fullName>
    </submittedName>
</protein>
<gene>
    <name evidence="1" type="ORF">SHERM_19516</name>
</gene>
<proteinExistence type="predicted"/>
<comment type="caution">
    <text evidence="1">The sequence shown here is derived from an EMBL/GenBank/DDBJ whole genome shotgun (WGS) entry which is preliminary data.</text>
</comment>
<organism evidence="1 2">
    <name type="scientific">Striga hermonthica</name>
    <name type="common">Purple witchweed</name>
    <name type="synonym">Buchnera hermonthica</name>
    <dbReference type="NCBI Taxonomy" id="68872"/>
    <lineage>
        <taxon>Eukaryota</taxon>
        <taxon>Viridiplantae</taxon>
        <taxon>Streptophyta</taxon>
        <taxon>Embryophyta</taxon>
        <taxon>Tracheophyta</taxon>
        <taxon>Spermatophyta</taxon>
        <taxon>Magnoliopsida</taxon>
        <taxon>eudicotyledons</taxon>
        <taxon>Gunneridae</taxon>
        <taxon>Pentapetalae</taxon>
        <taxon>asterids</taxon>
        <taxon>lamiids</taxon>
        <taxon>Lamiales</taxon>
        <taxon>Orobanchaceae</taxon>
        <taxon>Buchnereae</taxon>
        <taxon>Striga</taxon>
    </lineage>
</organism>
<reference evidence="1" key="1">
    <citation type="submission" date="2019-12" db="EMBL/GenBank/DDBJ databases">
        <authorList>
            <person name="Scholes J."/>
        </authorList>
    </citation>
    <scope>NUCLEOTIDE SEQUENCE</scope>
</reference>
<sequence length="300" mass="35164">MDKSQPTLTQSMMRGEVKIFYFNQKRLEMMCVKWIVKAEMHFRTVEQPDYKEFIYDLQPRYKIPNRRKIAKDVWSLFCEEKEKIKSIIGNLRVSITTDTWTSIQNINYMVVTAHFIDSNFNLHKRVLNFCKITSHMGKDIGRCLEEKLVAWGISKVFTITVDNASSNDVAVEYLKKQLRKHDSLMLDENLHMRCACHIINLIVKDGIKDLVDSIEAILNCVKYIQSSSARLDKFQEYAVLEKKDKMSIIPMDVVTRWNATYIMLHGAYKFKGVFERLVEELTLFKSYFEEGRVGPPSDED</sequence>
<dbReference type="AlphaFoldDB" id="A0A9N7N186"/>
<evidence type="ECO:0000313" key="1">
    <source>
        <dbReference type="EMBL" id="CAA0821514.1"/>
    </source>
</evidence>
<keyword evidence="2" id="KW-1185">Reference proteome</keyword>
<dbReference type="PANTHER" id="PTHR46481">
    <property type="entry name" value="ZINC FINGER BED DOMAIN-CONTAINING PROTEIN 4"/>
    <property type="match status" value="1"/>
</dbReference>
<dbReference type="InterPro" id="IPR052035">
    <property type="entry name" value="ZnF_BED_domain_contain"/>
</dbReference>
<accession>A0A9N7N186</accession>
<dbReference type="Proteomes" id="UP001153555">
    <property type="component" value="Unassembled WGS sequence"/>
</dbReference>
<name>A0A9N7N186_STRHE</name>
<dbReference type="OrthoDB" id="912790at2759"/>
<dbReference type="SUPFAM" id="SSF140996">
    <property type="entry name" value="Hermes dimerisation domain"/>
    <property type="match status" value="1"/>
</dbReference>
<dbReference type="EMBL" id="CACSLK010020742">
    <property type="protein sequence ID" value="CAA0821514.1"/>
    <property type="molecule type" value="Genomic_DNA"/>
</dbReference>
<evidence type="ECO:0000313" key="2">
    <source>
        <dbReference type="Proteomes" id="UP001153555"/>
    </source>
</evidence>